<reference evidence="7 8" key="1">
    <citation type="submission" date="2019-05" db="EMBL/GenBank/DDBJ databases">
        <title>Complete genome sequencing of Anaerostipes rhamnosivorans.</title>
        <authorList>
            <person name="Bui T.P.N."/>
            <person name="de Vos W.M."/>
        </authorList>
    </citation>
    <scope>NUCLEOTIDE SEQUENCE [LARGE SCALE GENOMIC DNA]</scope>
    <source>
        <strain evidence="7 8">1y2</strain>
    </source>
</reference>
<feature type="domain" description="ABC-2 type transporter transmembrane" evidence="6">
    <location>
        <begin position="5"/>
        <end position="207"/>
    </location>
</feature>
<feature type="transmembrane region" description="Helical" evidence="5">
    <location>
        <begin position="95"/>
        <end position="119"/>
    </location>
</feature>
<dbReference type="RefSeq" id="WP_137329460.1">
    <property type="nucleotide sequence ID" value="NZ_CP040058.1"/>
</dbReference>
<keyword evidence="2 5" id="KW-0812">Transmembrane</keyword>
<dbReference type="GO" id="GO:0016020">
    <property type="term" value="C:membrane"/>
    <property type="evidence" value="ECO:0007669"/>
    <property type="project" value="UniProtKB-SubCell"/>
</dbReference>
<organism evidence="7 8">
    <name type="scientific">Anaerostipes rhamnosivorans</name>
    <dbReference type="NCBI Taxonomy" id="1229621"/>
    <lineage>
        <taxon>Bacteria</taxon>
        <taxon>Bacillati</taxon>
        <taxon>Bacillota</taxon>
        <taxon>Clostridia</taxon>
        <taxon>Lachnospirales</taxon>
        <taxon>Lachnospiraceae</taxon>
        <taxon>Anaerostipes</taxon>
    </lineage>
</organism>
<feature type="transmembrane region" description="Helical" evidence="5">
    <location>
        <begin position="131"/>
        <end position="154"/>
    </location>
</feature>
<dbReference type="OrthoDB" id="2589236at2"/>
<dbReference type="Pfam" id="PF01061">
    <property type="entry name" value="ABC2_membrane"/>
    <property type="match status" value="1"/>
</dbReference>
<evidence type="ECO:0000259" key="6">
    <source>
        <dbReference type="Pfam" id="PF01061"/>
    </source>
</evidence>
<comment type="subcellular location">
    <subcellularLocation>
        <location evidence="1">Membrane</location>
        <topology evidence="1">Multi-pass membrane protein</topology>
    </subcellularLocation>
</comment>
<dbReference type="Proteomes" id="UP000298653">
    <property type="component" value="Chromosome"/>
</dbReference>
<name>A0A4P8IFN6_9FIRM</name>
<feature type="transmembrane region" description="Helical" evidence="5">
    <location>
        <begin position="51"/>
        <end position="74"/>
    </location>
</feature>
<evidence type="ECO:0000256" key="2">
    <source>
        <dbReference type="ARBA" id="ARBA00022692"/>
    </source>
</evidence>
<dbReference type="AlphaFoldDB" id="A0A4P8IFN6"/>
<accession>A0A4P8IFN6</accession>
<protein>
    <submittedName>
        <fullName evidence="7">Uncharactecterized conserved membrane protein, possible ABC-type MDR permease</fullName>
    </submittedName>
</protein>
<dbReference type="GO" id="GO:0140359">
    <property type="term" value="F:ABC-type transporter activity"/>
    <property type="evidence" value="ECO:0007669"/>
    <property type="project" value="InterPro"/>
</dbReference>
<dbReference type="EMBL" id="CP040058">
    <property type="protein sequence ID" value="QCP36196.1"/>
    <property type="molecule type" value="Genomic_DNA"/>
</dbReference>
<dbReference type="InterPro" id="IPR013525">
    <property type="entry name" value="ABC2_TM"/>
</dbReference>
<evidence type="ECO:0000313" key="7">
    <source>
        <dbReference type="EMBL" id="QCP36196.1"/>
    </source>
</evidence>
<feature type="transmembrane region" description="Helical" evidence="5">
    <location>
        <begin position="21"/>
        <end position="39"/>
    </location>
</feature>
<feature type="transmembrane region" description="Helical" evidence="5">
    <location>
        <begin position="215"/>
        <end position="238"/>
    </location>
</feature>
<sequence length="247" mass="27499">MKAVKNIITQDIYNLFTNPMWIFYNIVFSFLLTAALGYLTKGMYGGGVTSYDYYGIAMTVFAVMNTGTIAANSFMEERIKAGNMRILFSPVNNAWIWISKIIASFVFGLVCHLVTIGLLKISFHIYLGSGAWPWLVFLFISAELFAAVLGVFLCCLFKSEHTANQILSLVLQLMALAGGVFVSLERFGEVFRKLSFLSPMKWIIQSVFLLVYDQIPVYCIYAGIGLLILSGLGILGCFKTWKGGDCL</sequence>
<evidence type="ECO:0000313" key="8">
    <source>
        <dbReference type="Proteomes" id="UP000298653"/>
    </source>
</evidence>
<dbReference type="PANTHER" id="PTHR43027">
    <property type="entry name" value="DOXORUBICIN RESISTANCE ABC TRANSPORTER PERMEASE PROTEIN DRRC-RELATED"/>
    <property type="match status" value="1"/>
</dbReference>
<dbReference type="KEGG" id="arf:AR1Y2_2742"/>
<keyword evidence="8" id="KW-1185">Reference proteome</keyword>
<keyword evidence="4 5" id="KW-0472">Membrane</keyword>
<evidence type="ECO:0000256" key="4">
    <source>
        <dbReference type="ARBA" id="ARBA00023136"/>
    </source>
</evidence>
<gene>
    <name evidence="7" type="ORF">AR1Y2_2742</name>
</gene>
<keyword evidence="3 5" id="KW-1133">Transmembrane helix</keyword>
<dbReference type="InterPro" id="IPR052902">
    <property type="entry name" value="ABC-2_transporter"/>
</dbReference>
<dbReference type="PANTHER" id="PTHR43027:SF1">
    <property type="entry name" value="DOXORUBICIN RESISTANCE ABC TRANSPORTER PERMEASE PROTEIN DRRC-RELATED"/>
    <property type="match status" value="1"/>
</dbReference>
<evidence type="ECO:0000256" key="5">
    <source>
        <dbReference type="SAM" id="Phobius"/>
    </source>
</evidence>
<evidence type="ECO:0000256" key="3">
    <source>
        <dbReference type="ARBA" id="ARBA00022989"/>
    </source>
</evidence>
<proteinExistence type="predicted"/>
<evidence type="ECO:0000256" key="1">
    <source>
        <dbReference type="ARBA" id="ARBA00004141"/>
    </source>
</evidence>
<feature type="transmembrane region" description="Helical" evidence="5">
    <location>
        <begin position="166"/>
        <end position="184"/>
    </location>
</feature>